<dbReference type="Gene3D" id="3.40.50.1580">
    <property type="entry name" value="Nucleoside phosphorylase domain"/>
    <property type="match status" value="1"/>
</dbReference>
<protein>
    <recommendedName>
        <fullName evidence="2">adenosylhomocysteine nucleosidase</fullName>
        <ecNumber evidence="2">3.2.2.9</ecNumber>
    </recommendedName>
</protein>
<evidence type="ECO:0000313" key="7">
    <source>
        <dbReference type="EMBL" id="SHJ66845.1"/>
    </source>
</evidence>
<keyword evidence="8" id="KW-1185">Reference proteome</keyword>
<dbReference type="PANTHER" id="PTHR46832:SF1">
    <property type="entry name" value="5'-METHYLTHIOADENOSINE_S-ADENOSYLHOMOCYSTEINE NUCLEOSIDASE"/>
    <property type="match status" value="1"/>
</dbReference>
<evidence type="ECO:0000256" key="4">
    <source>
        <dbReference type="ARBA" id="ARBA00022801"/>
    </source>
</evidence>
<evidence type="ECO:0000256" key="5">
    <source>
        <dbReference type="ARBA" id="ARBA00023167"/>
    </source>
</evidence>
<dbReference type="RefSeq" id="WP_072902274.1">
    <property type="nucleotide sequence ID" value="NZ_FRAD01000005.1"/>
</dbReference>
<dbReference type="NCBIfam" id="TIGR01704">
    <property type="entry name" value="MTA_SAH-Nsdase"/>
    <property type="match status" value="1"/>
</dbReference>
<dbReference type="GO" id="GO:0019284">
    <property type="term" value="P:L-methionine salvage from S-adenosylmethionine"/>
    <property type="evidence" value="ECO:0007669"/>
    <property type="project" value="TreeGrafter"/>
</dbReference>
<sequence>MRIGIIGAMNEETESLISNMNVETVTEKAQMTFNSGKLFNKEVVVVTCGIGKVNAAICTQILADNFQVDAIINVGIAGGAMESIVPGDIIIGKELIQHDFDASFFQYKIGQIPRLNTYSFPSDDKLVNLAKQVSQELKGYNVYEGIIVSGDQFVATKEKLSWLNSNFNAYACEMEGASIAHVSFLNKIPFVVIRSISDNALNDTHLEYEKFKVIAVRNSVAIIKGMLEKI</sequence>
<dbReference type="EC" id="3.2.2.9" evidence="2"/>
<dbReference type="InterPro" id="IPR010049">
    <property type="entry name" value="MTA_SAH_Nsdase"/>
</dbReference>
<dbReference type="InterPro" id="IPR035994">
    <property type="entry name" value="Nucleoside_phosphorylase_sf"/>
</dbReference>
<organism evidence="7 8">
    <name type="scientific">Hathewaya proteolytica DSM 3090</name>
    <dbReference type="NCBI Taxonomy" id="1121331"/>
    <lineage>
        <taxon>Bacteria</taxon>
        <taxon>Bacillati</taxon>
        <taxon>Bacillota</taxon>
        <taxon>Clostridia</taxon>
        <taxon>Eubacteriales</taxon>
        <taxon>Clostridiaceae</taxon>
        <taxon>Hathewaya</taxon>
    </lineage>
</organism>
<dbReference type="NCBIfam" id="NF004079">
    <property type="entry name" value="PRK05584.1"/>
    <property type="match status" value="1"/>
</dbReference>
<dbReference type="Pfam" id="PF01048">
    <property type="entry name" value="PNP_UDP_1"/>
    <property type="match status" value="1"/>
</dbReference>
<dbReference type="AlphaFoldDB" id="A0A1M6L6L8"/>
<dbReference type="GO" id="GO:0008930">
    <property type="term" value="F:methylthioadenosine nucleosidase activity"/>
    <property type="evidence" value="ECO:0007669"/>
    <property type="project" value="InterPro"/>
</dbReference>
<dbReference type="GO" id="GO:0005829">
    <property type="term" value="C:cytosol"/>
    <property type="evidence" value="ECO:0007669"/>
    <property type="project" value="TreeGrafter"/>
</dbReference>
<evidence type="ECO:0000313" key="8">
    <source>
        <dbReference type="Proteomes" id="UP000183952"/>
    </source>
</evidence>
<reference evidence="7 8" key="1">
    <citation type="submission" date="2016-11" db="EMBL/GenBank/DDBJ databases">
        <authorList>
            <person name="Jaros S."/>
            <person name="Januszkiewicz K."/>
            <person name="Wedrychowicz H."/>
        </authorList>
    </citation>
    <scope>NUCLEOTIDE SEQUENCE [LARGE SCALE GENOMIC DNA]</scope>
    <source>
        <strain evidence="7 8">DSM 3090</strain>
    </source>
</reference>
<dbReference type="GO" id="GO:0008782">
    <property type="term" value="F:adenosylhomocysteine nucleosidase activity"/>
    <property type="evidence" value="ECO:0007669"/>
    <property type="project" value="UniProtKB-EC"/>
</dbReference>
<name>A0A1M6L6L8_9CLOT</name>
<dbReference type="Proteomes" id="UP000183952">
    <property type="component" value="Unassembled WGS sequence"/>
</dbReference>
<dbReference type="CDD" id="cd09008">
    <property type="entry name" value="MTAN"/>
    <property type="match status" value="1"/>
</dbReference>
<gene>
    <name evidence="7" type="ORF">SAMN02745248_00644</name>
</gene>
<evidence type="ECO:0000259" key="6">
    <source>
        <dbReference type="Pfam" id="PF01048"/>
    </source>
</evidence>
<evidence type="ECO:0000256" key="3">
    <source>
        <dbReference type="ARBA" id="ARBA00022605"/>
    </source>
</evidence>
<dbReference type="GO" id="GO:0009164">
    <property type="term" value="P:nucleoside catabolic process"/>
    <property type="evidence" value="ECO:0007669"/>
    <property type="project" value="InterPro"/>
</dbReference>
<dbReference type="SUPFAM" id="SSF53167">
    <property type="entry name" value="Purine and uridine phosphorylases"/>
    <property type="match status" value="1"/>
</dbReference>
<accession>A0A1M6L6L8</accession>
<dbReference type="EMBL" id="FRAD01000005">
    <property type="protein sequence ID" value="SHJ66845.1"/>
    <property type="molecule type" value="Genomic_DNA"/>
</dbReference>
<dbReference type="PANTHER" id="PTHR46832">
    <property type="entry name" value="5'-METHYLTHIOADENOSINE/S-ADENOSYLHOMOCYSTEINE NUCLEOSIDASE"/>
    <property type="match status" value="1"/>
</dbReference>
<dbReference type="InterPro" id="IPR000845">
    <property type="entry name" value="Nucleoside_phosphorylase_d"/>
</dbReference>
<keyword evidence="4" id="KW-0378">Hydrolase</keyword>
<keyword evidence="3" id="KW-0028">Amino-acid biosynthesis</keyword>
<dbReference type="OrthoDB" id="9792278at2"/>
<dbReference type="GO" id="GO:0019509">
    <property type="term" value="P:L-methionine salvage from methylthioadenosine"/>
    <property type="evidence" value="ECO:0007669"/>
    <property type="project" value="UniProtKB-UniPathway"/>
</dbReference>
<comment type="pathway">
    <text evidence="1">Amino-acid biosynthesis; L-methionine biosynthesis via salvage pathway; S-methyl-5-thio-alpha-D-ribose 1-phosphate from S-methyl-5'-thioadenosine (hydrolase route): step 1/2.</text>
</comment>
<evidence type="ECO:0000256" key="2">
    <source>
        <dbReference type="ARBA" id="ARBA00011974"/>
    </source>
</evidence>
<dbReference type="STRING" id="1121331.SAMN02745248_00644"/>
<dbReference type="UniPathway" id="UPA00904">
    <property type="reaction ID" value="UER00871"/>
</dbReference>
<keyword evidence="5" id="KW-0486">Methionine biosynthesis</keyword>
<proteinExistence type="predicted"/>
<evidence type="ECO:0000256" key="1">
    <source>
        <dbReference type="ARBA" id="ARBA00004945"/>
    </source>
</evidence>
<feature type="domain" description="Nucleoside phosphorylase" evidence="6">
    <location>
        <begin position="2"/>
        <end position="227"/>
    </location>
</feature>